<dbReference type="OrthoDB" id="439921at2759"/>
<feature type="domain" description="CoA carboxyltransferase C-terminal" evidence="8">
    <location>
        <begin position="316"/>
        <end position="560"/>
    </location>
</feature>
<sequence length="567" mass="60429">MSNAKHDLEQKPKGTKPRPIDPLSLNPRPGQFVSQVRADSPDFQATRAAMLDLSATLHTRLTQATAQGKPAAIALHLSRNQLLARDRIDLLLDHGSPFLELMPLAGWGQDDMTLGGSVVVGIGLVEGIPCLISASVPTMAGGANNEVTVLKSLRAQEIALANRLPLINLVQSAGANLTQQSKVFHRGGASFKNLAQLSKAGIPSVAVVFGNATAGGAYVPGMSDYSIFVKGNAKVFLGGPPLVYAATGERTSDEDLGGAEMHASVSGVADALAVDEQSAIAMAREFMRHVSYSWSPTSSLPVHVRAALPAAVPPSPPLYPIDEVLGVVSPNARIPFDMREVIVRVVDGSDFAEFKPLYGPNLVAGWAKIHGVPCGVLGNNNCIFPAEARKAAQFIQLCNFKGTPLVFFHNITGFFVGKQVEQDGIIKAGSLFINAVANRQVPAISILVGASYGAGNYAMCGRAYDPNFMFSWPNSKCSVMGPEQLVTVMDIVARQSGKPINEEKLAMQKSMLGAMVEDESDCYFTSSRMLDDGIIDPRDTRTVLGMTLNLVNPLVRKDRDLVGVSRL</sequence>
<dbReference type="InterPro" id="IPR034733">
    <property type="entry name" value="AcCoA_carboxyl_beta"/>
</dbReference>
<evidence type="ECO:0000256" key="3">
    <source>
        <dbReference type="ARBA" id="ARBA00031237"/>
    </source>
</evidence>
<evidence type="ECO:0000313" key="10">
    <source>
        <dbReference type="Proteomes" id="UP000193411"/>
    </source>
</evidence>
<keyword evidence="10" id="KW-1185">Reference proteome</keyword>
<comment type="pathway">
    <text evidence="1">Amino-acid degradation; L-leucine degradation; (S)-3-hydroxy-3-methylglutaryl-CoA from 3-isovaleryl-CoA: step 2/3.</text>
</comment>
<dbReference type="UniPathway" id="UPA00363">
    <property type="reaction ID" value="UER00861"/>
</dbReference>
<dbReference type="Pfam" id="PF01039">
    <property type="entry name" value="Carboxyl_trans"/>
    <property type="match status" value="1"/>
</dbReference>
<dbReference type="EMBL" id="MCFL01000001">
    <property type="protein sequence ID" value="ORZ41164.1"/>
    <property type="molecule type" value="Genomic_DNA"/>
</dbReference>
<evidence type="ECO:0000256" key="1">
    <source>
        <dbReference type="ARBA" id="ARBA00025711"/>
    </source>
</evidence>
<reference evidence="9 10" key="1">
    <citation type="submission" date="2016-07" db="EMBL/GenBank/DDBJ databases">
        <title>Pervasive Adenine N6-methylation of Active Genes in Fungi.</title>
        <authorList>
            <consortium name="DOE Joint Genome Institute"/>
            <person name="Mondo S.J."/>
            <person name="Dannebaum R.O."/>
            <person name="Kuo R.C."/>
            <person name="Labutti K."/>
            <person name="Haridas S."/>
            <person name="Kuo A."/>
            <person name="Salamov A."/>
            <person name="Ahrendt S.R."/>
            <person name="Lipzen A."/>
            <person name="Sullivan W."/>
            <person name="Andreopoulos W.B."/>
            <person name="Clum A."/>
            <person name="Lindquist E."/>
            <person name="Daum C."/>
            <person name="Ramamoorthy G.K."/>
            <person name="Gryganskyi A."/>
            <person name="Culley D."/>
            <person name="Magnuson J.K."/>
            <person name="James T.Y."/>
            <person name="O'Malley M.A."/>
            <person name="Stajich J.E."/>
            <person name="Spatafora J.W."/>
            <person name="Visel A."/>
            <person name="Grigoriev I.V."/>
        </authorList>
    </citation>
    <scope>NUCLEOTIDE SEQUENCE [LARGE SCALE GENOMIC DNA]</scope>
    <source>
        <strain evidence="9 10">PL171</strain>
    </source>
</reference>
<evidence type="ECO:0000313" key="9">
    <source>
        <dbReference type="EMBL" id="ORZ41164.1"/>
    </source>
</evidence>
<dbReference type="InterPro" id="IPR045190">
    <property type="entry name" value="MCCB/AccD1-like"/>
</dbReference>
<gene>
    <name evidence="9" type="ORF">BCR44DRAFT_116767</name>
</gene>
<evidence type="ECO:0000256" key="2">
    <source>
        <dbReference type="ARBA" id="ARBA00026116"/>
    </source>
</evidence>
<dbReference type="Gene3D" id="3.90.226.10">
    <property type="entry name" value="2-enoyl-CoA Hydratase, Chain A, domain 1"/>
    <property type="match status" value="2"/>
</dbReference>
<evidence type="ECO:0000256" key="5">
    <source>
        <dbReference type="ARBA" id="ARBA00052347"/>
    </source>
</evidence>
<dbReference type="PANTHER" id="PTHR22855:SF46">
    <property type="entry name" value="METHYLCROTONOYL-COA CARBOXYLASE"/>
    <property type="match status" value="1"/>
</dbReference>
<dbReference type="FunFam" id="3.90.226.10:FF:000030">
    <property type="entry name" value="Acetyl-CoA carboxylase carboxyltransferase subunit"/>
    <property type="match status" value="1"/>
</dbReference>
<feature type="domain" description="CoA carboxyltransferase N-terminal" evidence="7">
    <location>
        <begin position="50"/>
        <end position="302"/>
    </location>
</feature>
<comment type="caution">
    <text evidence="9">The sequence shown here is derived from an EMBL/GenBank/DDBJ whole genome shotgun (WGS) entry which is preliminary data.</text>
</comment>
<comment type="catalytic activity">
    <reaction evidence="5">
        <text>3-methylbut-2-enoyl-CoA + hydrogencarbonate + ATP = 3-methyl-(2E)-glutaconyl-CoA + ADP + phosphate + H(+)</text>
        <dbReference type="Rhea" id="RHEA:13589"/>
        <dbReference type="ChEBI" id="CHEBI:15378"/>
        <dbReference type="ChEBI" id="CHEBI:17544"/>
        <dbReference type="ChEBI" id="CHEBI:30616"/>
        <dbReference type="ChEBI" id="CHEBI:43474"/>
        <dbReference type="ChEBI" id="CHEBI:57344"/>
        <dbReference type="ChEBI" id="CHEBI:57346"/>
        <dbReference type="ChEBI" id="CHEBI:456216"/>
        <dbReference type="EC" id="6.4.1.4"/>
    </reaction>
</comment>
<evidence type="ECO:0000256" key="4">
    <source>
        <dbReference type="ARBA" id="ARBA00031404"/>
    </source>
</evidence>
<dbReference type="SUPFAM" id="SSF52096">
    <property type="entry name" value="ClpP/crotonase"/>
    <property type="match status" value="2"/>
</dbReference>
<dbReference type="GO" id="GO:0004485">
    <property type="term" value="F:methylcrotonoyl-CoA carboxylase activity"/>
    <property type="evidence" value="ECO:0007669"/>
    <property type="project" value="UniProtKB-EC"/>
</dbReference>
<feature type="compositionally biased region" description="Basic and acidic residues" evidence="6">
    <location>
        <begin position="1"/>
        <end position="12"/>
    </location>
</feature>
<dbReference type="GO" id="GO:0006552">
    <property type="term" value="P:L-leucine catabolic process"/>
    <property type="evidence" value="ECO:0007669"/>
    <property type="project" value="UniProtKB-UniPathway"/>
</dbReference>
<dbReference type="InterPro" id="IPR011762">
    <property type="entry name" value="COA_CT_N"/>
</dbReference>
<dbReference type="AlphaFoldDB" id="A0A1Y2I4K7"/>
<accession>A0A1Y2I4K7</accession>
<proteinExistence type="predicted"/>
<dbReference type="STRING" id="765915.A0A1Y2I4K7"/>
<name>A0A1Y2I4K7_9FUNG</name>
<evidence type="ECO:0000256" key="6">
    <source>
        <dbReference type="SAM" id="MobiDB-lite"/>
    </source>
</evidence>
<dbReference type="PROSITE" id="PS50989">
    <property type="entry name" value="COA_CT_CTER"/>
    <property type="match status" value="1"/>
</dbReference>
<dbReference type="PANTHER" id="PTHR22855">
    <property type="entry name" value="ACETYL, PROPIONYL, PYRUVATE, AND GLUTACONYL CARBOXYLASE-RELATED"/>
    <property type="match status" value="1"/>
</dbReference>
<dbReference type="EC" id="6.4.1.4" evidence="2"/>
<dbReference type="FunFam" id="3.90.226.10:FF:000021">
    <property type="entry name" value="Acetyl-CoA carboxylase carboxyltransferase subunit"/>
    <property type="match status" value="1"/>
</dbReference>
<evidence type="ECO:0000259" key="7">
    <source>
        <dbReference type="PROSITE" id="PS50980"/>
    </source>
</evidence>
<feature type="region of interest" description="Disordered" evidence="6">
    <location>
        <begin position="1"/>
        <end position="32"/>
    </location>
</feature>
<dbReference type="Proteomes" id="UP000193411">
    <property type="component" value="Unassembled WGS sequence"/>
</dbReference>
<organism evidence="9 10">
    <name type="scientific">Catenaria anguillulae PL171</name>
    <dbReference type="NCBI Taxonomy" id="765915"/>
    <lineage>
        <taxon>Eukaryota</taxon>
        <taxon>Fungi</taxon>
        <taxon>Fungi incertae sedis</taxon>
        <taxon>Blastocladiomycota</taxon>
        <taxon>Blastocladiomycetes</taxon>
        <taxon>Blastocladiales</taxon>
        <taxon>Catenariaceae</taxon>
        <taxon>Catenaria</taxon>
    </lineage>
</organism>
<dbReference type="InterPro" id="IPR011763">
    <property type="entry name" value="COA_CT_C"/>
</dbReference>
<protein>
    <recommendedName>
        <fullName evidence="2">methylcrotonoyl-CoA carboxylase</fullName>
        <ecNumber evidence="2">6.4.1.4</ecNumber>
    </recommendedName>
    <alternativeName>
        <fullName evidence="4">3-methylcrotonyl-CoA carboxylase 2</fullName>
    </alternativeName>
    <alternativeName>
        <fullName evidence="3">3-methylcrotonyl-CoA:carbon dioxide ligase subunit beta</fullName>
    </alternativeName>
</protein>
<dbReference type="InterPro" id="IPR029045">
    <property type="entry name" value="ClpP/crotonase-like_dom_sf"/>
</dbReference>
<evidence type="ECO:0000259" key="8">
    <source>
        <dbReference type="PROSITE" id="PS50989"/>
    </source>
</evidence>
<dbReference type="PROSITE" id="PS50980">
    <property type="entry name" value="COA_CT_NTER"/>
    <property type="match status" value="1"/>
</dbReference>